<dbReference type="STRING" id="693977.Deipr_0326"/>
<reference evidence="5" key="1">
    <citation type="submission" date="2011-02" db="EMBL/GenBank/DDBJ databases">
        <title>The complete sequence of chromosome of Deinococcus proteolyticus DSM 20540.</title>
        <authorList>
            <consortium name="US DOE Joint Genome Institute (JGI-PGF)"/>
            <person name="Lucas S."/>
            <person name="Copeland A."/>
            <person name="Lapidus A."/>
            <person name="Bruce D."/>
            <person name="Goodwin L."/>
            <person name="Pitluck S."/>
            <person name="Kyrpides N."/>
            <person name="Mavromatis K."/>
            <person name="Pagani I."/>
            <person name="Ivanova N."/>
            <person name="Ovchinnikova G."/>
            <person name="Zeytun A."/>
            <person name="Detter J.C."/>
            <person name="Han C."/>
            <person name="Land M."/>
            <person name="Hauser L."/>
            <person name="Markowitz V."/>
            <person name="Cheng J.-F."/>
            <person name="Hugenholtz P."/>
            <person name="Woyke T."/>
            <person name="Wu D."/>
            <person name="Pukall R."/>
            <person name="Steenblock K."/>
            <person name="Brambilla E."/>
            <person name="Klenk H.-P."/>
            <person name="Eisen J.A."/>
        </authorList>
    </citation>
    <scope>NUCLEOTIDE SEQUENCE [LARGE SCALE GENOMIC DNA]</scope>
    <source>
        <strain evidence="5">ATCC 35074 / DSM 20540 / JCM 6276 / NBRC 101906 / NCIMB 13154 / VKM Ac-1939 / CCM 2703 / MRP</strain>
    </source>
</reference>
<dbReference type="KEGG" id="dpt:Deipr_0326"/>
<proteinExistence type="inferred from homology"/>
<dbReference type="InterPro" id="IPR036423">
    <property type="entry name" value="SOD-like_Cu/Zn_dom_sf"/>
</dbReference>
<dbReference type="Gene3D" id="2.60.40.200">
    <property type="entry name" value="Superoxide dismutase, copper/zinc binding domain"/>
    <property type="match status" value="1"/>
</dbReference>
<evidence type="ECO:0000313" key="5">
    <source>
        <dbReference type="Proteomes" id="UP000007718"/>
    </source>
</evidence>
<feature type="domain" description="Superoxide dismutase copper/zinc binding" evidence="3">
    <location>
        <begin position="118"/>
        <end position="257"/>
    </location>
</feature>
<gene>
    <name evidence="4" type="ordered locus">Deipr_0326</name>
</gene>
<comment type="similarity">
    <text evidence="1">Belongs to the Cu-Zn superoxide dismutase family.</text>
</comment>
<dbReference type="EMBL" id="CP002536">
    <property type="protein sequence ID" value="ADY25498.1"/>
    <property type="molecule type" value="Genomic_DNA"/>
</dbReference>
<organism evidence="4 5">
    <name type="scientific">Deinococcus proteolyticus (strain ATCC 35074 / DSM 20540 / JCM 6276 / NBRC 101906 / NCIMB 13154 / VKM Ac-1939 / CCM 2703 / MRP)</name>
    <dbReference type="NCBI Taxonomy" id="693977"/>
    <lineage>
        <taxon>Bacteria</taxon>
        <taxon>Thermotogati</taxon>
        <taxon>Deinococcota</taxon>
        <taxon>Deinococci</taxon>
        <taxon>Deinococcales</taxon>
        <taxon>Deinococcaceae</taxon>
        <taxon>Deinococcus</taxon>
    </lineage>
</organism>
<dbReference type="GO" id="GO:0005507">
    <property type="term" value="F:copper ion binding"/>
    <property type="evidence" value="ECO:0007669"/>
    <property type="project" value="InterPro"/>
</dbReference>
<evidence type="ECO:0000256" key="2">
    <source>
        <dbReference type="SAM" id="SignalP"/>
    </source>
</evidence>
<dbReference type="AlphaFoldDB" id="F0RJF7"/>
<dbReference type="PANTHER" id="PTHR10003">
    <property type="entry name" value="SUPEROXIDE DISMUTASE CU-ZN -RELATED"/>
    <property type="match status" value="1"/>
</dbReference>
<dbReference type="Pfam" id="PF00080">
    <property type="entry name" value="Sod_Cu"/>
    <property type="match status" value="1"/>
</dbReference>
<evidence type="ECO:0000256" key="1">
    <source>
        <dbReference type="ARBA" id="ARBA00010457"/>
    </source>
</evidence>
<dbReference type="InterPro" id="IPR024134">
    <property type="entry name" value="SOD_Cu/Zn_/chaperone"/>
</dbReference>
<feature type="signal peptide" evidence="2">
    <location>
        <begin position="1"/>
        <end position="23"/>
    </location>
</feature>
<reference evidence="4 5" key="2">
    <citation type="journal article" date="2012" name="Stand. Genomic Sci.">
        <title>Complete genome sequence of the orange-red pigmented, radioresistant Deinococcus proteolyticus type strain (MRP(T)).</title>
        <authorList>
            <person name="Copeland A."/>
            <person name="Zeytun A."/>
            <person name="Yassawong M."/>
            <person name="Nolan M."/>
            <person name="Lucas S."/>
            <person name="Hammon N."/>
            <person name="Deshpande S."/>
            <person name="Cheng J.F."/>
            <person name="Han C."/>
            <person name="Tapia R."/>
            <person name="Goodwin L.A."/>
            <person name="Pitluck S."/>
            <person name="Mavromatis K."/>
            <person name="Liolios K."/>
            <person name="Pagani I."/>
            <person name="Ivanova N."/>
            <person name="Mikhailova N."/>
            <person name="Pati A."/>
            <person name="Chen A."/>
            <person name="Palaniappan K."/>
            <person name="Land M."/>
            <person name="Hauser L."/>
            <person name="Jeffries C.D."/>
            <person name="Brambilla E.M."/>
            <person name="Rohde M."/>
            <person name="Sikorski J."/>
            <person name="Pukall R."/>
            <person name="Goker M."/>
            <person name="Detter J.C."/>
            <person name="Woyke T."/>
            <person name="Bristow J."/>
            <person name="Eisen J.A."/>
            <person name="Markowitz V."/>
            <person name="Hugenholtz P."/>
            <person name="Kyrpides N.C."/>
            <person name="Klenk H.P."/>
            <person name="Lapidus A."/>
        </authorList>
    </citation>
    <scope>NUCLEOTIDE SEQUENCE [LARGE SCALE GENOMIC DNA]</scope>
    <source>
        <strain evidence="5">ATCC 35074 / DSM 20540 / JCM 6276 / NBRC 101906 / NCIMB 13154 / VKM Ac-1939 / CCM 2703 / MRP</strain>
    </source>
</reference>
<dbReference type="GO" id="GO:0006801">
    <property type="term" value="P:superoxide metabolic process"/>
    <property type="evidence" value="ECO:0007669"/>
    <property type="project" value="InterPro"/>
</dbReference>
<evidence type="ECO:0000313" key="4">
    <source>
        <dbReference type="EMBL" id="ADY25498.1"/>
    </source>
</evidence>
<dbReference type="HOGENOM" id="CLU_056632_8_2_0"/>
<name>F0RJF7_DEIPM</name>
<dbReference type="eggNOG" id="COG2032">
    <property type="taxonomic scope" value="Bacteria"/>
</dbReference>
<dbReference type="RefSeq" id="WP_013614107.1">
    <property type="nucleotide sequence ID" value="NC_015161.1"/>
</dbReference>
<dbReference type="CDD" id="cd00305">
    <property type="entry name" value="Cu-Zn_Superoxide_Dismutase"/>
    <property type="match status" value="1"/>
</dbReference>
<dbReference type="Proteomes" id="UP000007718">
    <property type="component" value="Chromosome"/>
</dbReference>
<protein>
    <submittedName>
        <fullName evidence="4">Superoxide dismutase copper/zinc binding protein</fullName>
    </submittedName>
</protein>
<dbReference type="InterPro" id="IPR001424">
    <property type="entry name" value="SOD_Cu_Zn_dom"/>
</dbReference>
<keyword evidence="2" id="KW-0732">Signal</keyword>
<dbReference type="SUPFAM" id="SSF49329">
    <property type="entry name" value="Cu,Zn superoxide dismutase-like"/>
    <property type="match status" value="1"/>
</dbReference>
<evidence type="ECO:0000259" key="3">
    <source>
        <dbReference type="Pfam" id="PF00080"/>
    </source>
</evidence>
<keyword evidence="5" id="KW-1185">Reference proteome</keyword>
<sequence>MNRTRPLLLLSLPLAALSLGGLAAAGGGYVPAPVTAPAAASVPMSSSATTSAVIPALPLAGRAASGTASTTEASGMNSAGTGTVSSSTVTVGSPAAAGQLRSAADAVTAELRDASGAVKGEVFLTQLSADELLMNVQAQGLTPGRHGMHVHAVGQCSDKVVDGKPTVFGAAEGHFDPAATSNHGAPDTPADQAHAGDLPMLEAGSDGRAEAEFTTRKFTLRGENGILGRSLIVHADADDYQTDPSGNSGARVLCGVIEGLEE</sequence>
<accession>F0RJF7</accession>
<feature type="chain" id="PRO_5003257685" evidence="2">
    <location>
        <begin position="24"/>
        <end position="262"/>
    </location>
</feature>